<comment type="caution">
    <text evidence="1">The sequence shown here is derived from an EMBL/GenBank/DDBJ whole genome shotgun (WGS) entry which is preliminary data.</text>
</comment>
<organism evidence="1 2">
    <name type="scientific">Conyzicola lurida</name>
    <dbReference type="NCBI Taxonomy" id="1172621"/>
    <lineage>
        <taxon>Bacteria</taxon>
        <taxon>Bacillati</taxon>
        <taxon>Actinomycetota</taxon>
        <taxon>Actinomycetes</taxon>
        <taxon>Micrococcales</taxon>
        <taxon>Microbacteriaceae</taxon>
        <taxon>Conyzicola</taxon>
    </lineage>
</organism>
<dbReference type="AlphaFoldDB" id="A0A841AK15"/>
<proteinExistence type="predicted"/>
<sequence length="109" mass="11737">MSVGDIGIHHDGQSDGWVHGMMASSIASAVATAGLVDGLAPLQWTVQVEGRDILITGTPTAETTHPVALCRAWAAVLELQECDYDDVEDVLAWNRAEGPWLLEISTRRL</sequence>
<dbReference type="Proteomes" id="UP000536685">
    <property type="component" value="Unassembled WGS sequence"/>
</dbReference>
<gene>
    <name evidence="1" type="ORF">HD599_000112</name>
</gene>
<evidence type="ECO:0000313" key="2">
    <source>
        <dbReference type="Proteomes" id="UP000536685"/>
    </source>
</evidence>
<dbReference type="EMBL" id="JACHMJ010000001">
    <property type="protein sequence ID" value="MBB5841789.1"/>
    <property type="molecule type" value="Genomic_DNA"/>
</dbReference>
<name>A0A841AK15_9MICO</name>
<evidence type="ECO:0000313" key="1">
    <source>
        <dbReference type="EMBL" id="MBB5841789.1"/>
    </source>
</evidence>
<reference evidence="1 2" key="1">
    <citation type="submission" date="2020-08" db="EMBL/GenBank/DDBJ databases">
        <title>Sequencing the genomes of 1000 actinobacteria strains.</title>
        <authorList>
            <person name="Klenk H.-P."/>
        </authorList>
    </citation>
    <scope>NUCLEOTIDE SEQUENCE [LARGE SCALE GENOMIC DNA]</scope>
    <source>
        <strain evidence="1 2">DSM 105784</strain>
    </source>
</reference>
<keyword evidence="2" id="KW-1185">Reference proteome</keyword>
<accession>A0A841AK15</accession>
<protein>
    <submittedName>
        <fullName evidence="1">Uncharacterized protein</fullName>
    </submittedName>
</protein>